<feature type="transmembrane region" description="Helical" evidence="8">
    <location>
        <begin position="120"/>
        <end position="140"/>
    </location>
</feature>
<gene>
    <name evidence="9" type="ORF">GCM10011391_29510</name>
</gene>
<protein>
    <submittedName>
        <fullName evidence="9">Membrane protein</fullName>
    </submittedName>
</protein>
<dbReference type="Proteomes" id="UP000628775">
    <property type="component" value="Unassembled WGS sequence"/>
</dbReference>
<keyword evidence="3" id="KW-0813">Transport</keyword>
<evidence type="ECO:0000256" key="6">
    <source>
        <dbReference type="ARBA" id="ARBA00022989"/>
    </source>
</evidence>
<feature type="transmembrane region" description="Helical" evidence="8">
    <location>
        <begin position="274"/>
        <end position="295"/>
    </location>
</feature>
<name>A0A8J2YKJ0_9BACL</name>
<reference evidence="9" key="1">
    <citation type="journal article" date="2014" name="Int. J. Syst. Evol. Microbiol.">
        <title>Complete genome sequence of Corynebacterium casei LMG S-19264T (=DSM 44701T), isolated from a smear-ripened cheese.</title>
        <authorList>
            <consortium name="US DOE Joint Genome Institute (JGI-PGF)"/>
            <person name="Walter F."/>
            <person name="Albersmeier A."/>
            <person name="Kalinowski J."/>
            <person name="Ruckert C."/>
        </authorList>
    </citation>
    <scope>NUCLEOTIDE SEQUENCE</scope>
    <source>
        <strain evidence="9">CGMCC 1.15371</strain>
    </source>
</reference>
<evidence type="ECO:0000256" key="2">
    <source>
        <dbReference type="ARBA" id="ARBA00010145"/>
    </source>
</evidence>
<comment type="similarity">
    <text evidence="2">Belongs to the auxin efflux carrier (TC 2.A.69) family.</text>
</comment>
<keyword evidence="4" id="KW-1003">Cell membrane</keyword>
<feature type="transmembrane region" description="Helical" evidence="8">
    <location>
        <begin position="91"/>
        <end position="114"/>
    </location>
</feature>
<evidence type="ECO:0000256" key="4">
    <source>
        <dbReference type="ARBA" id="ARBA00022475"/>
    </source>
</evidence>
<evidence type="ECO:0000256" key="1">
    <source>
        <dbReference type="ARBA" id="ARBA00004651"/>
    </source>
</evidence>
<evidence type="ECO:0000256" key="3">
    <source>
        <dbReference type="ARBA" id="ARBA00022448"/>
    </source>
</evidence>
<comment type="subcellular location">
    <subcellularLocation>
        <location evidence="1">Cell membrane</location>
        <topology evidence="1">Multi-pass membrane protein</topology>
    </subcellularLocation>
</comment>
<evidence type="ECO:0000256" key="7">
    <source>
        <dbReference type="ARBA" id="ARBA00023136"/>
    </source>
</evidence>
<reference evidence="9" key="2">
    <citation type="submission" date="2020-09" db="EMBL/GenBank/DDBJ databases">
        <authorList>
            <person name="Sun Q."/>
            <person name="Zhou Y."/>
        </authorList>
    </citation>
    <scope>NUCLEOTIDE SEQUENCE</scope>
    <source>
        <strain evidence="9">CGMCC 1.15371</strain>
    </source>
</reference>
<feature type="transmembrane region" description="Helical" evidence="8">
    <location>
        <begin position="161"/>
        <end position="177"/>
    </location>
</feature>
<dbReference type="Pfam" id="PF03547">
    <property type="entry name" value="Mem_trans"/>
    <property type="match status" value="1"/>
</dbReference>
<dbReference type="GO" id="GO:0055085">
    <property type="term" value="P:transmembrane transport"/>
    <property type="evidence" value="ECO:0007669"/>
    <property type="project" value="InterPro"/>
</dbReference>
<feature type="transmembrane region" description="Helical" evidence="8">
    <location>
        <begin position="58"/>
        <end position="79"/>
    </location>
</feature>
<keyword evidence="5 8" id="KW-0812">Transmembrane</keyword>
<organism evidence="9 10">
    <name type="scientific">Pullulanibacillus camelliae</name>
    <dbReference type="NCBI Taxonomy" id="1707096"/>
    <lineage>
        <taxon>Bacteria</taxon>
        <taxon>Bacillati</taxon>
        <taxon>Bacillota</taxon>
        <taxon>Bacilli</taxon>
        <taxon>Bacillales</taxon>
        <taxon>Sporolactobacillaceae</taxon>
        <taxon>Pullulanibacillus</taxon>
    </lineage>
</organism>
<evidence type="ECO:0000313" key="10">
    <source>
        <dbReference type="Proteomes" id="UP000628775"/>
    </source>
</evidence>
<accession>A0A8J2YKJ0</accession>
<dbReference type="RefSeq" id="WP_188695783.1">
    <property type="nucleotide sequence ID" value="NZ_BMIR01000015.1"/>
</dbReference>
<proteinExistence type="inferred from homology"/>
<feature type="transmembrane region" description="Helical" evidence="8">
    <location>
        <begin position="222"/>
        <end position="243"/>
    </location>
</feature>
<dbReference type="PANTHER" id="PTHR36838">
    <property type="entry name" value="AUXIN EFFLUX CARRIER FAMILY PROTEIN"/>
    <property type="match status" value="1"/>
</dbReference>
<keyword evidence="6 8" id="KW-1133">Transmembrane helix</keyword>
<evidence type="ECO:0000313" key="9">
    <source>
        <dbReference type="EMBL" id="GGE48773.1"/>
    </source>
</evidence>
<dbReference type="InterPro" id="IPR038770">
    <property type="entry name" value="Na+/solute_symporter_sf"/>
</dbReference>
<dbReference type="AlphaFoldDB" id="A0A8J2YKJ0"/>
<evidence type="ECO:0000256" key="8">
    <source>
        <dbReference type="SAM" id="Phobius"/>
    </source>
</evidence>
<sequence>MVFFNIVLPVFIVFGFGYLIQKLFHLQLLSISTTVMYILTPCLAFKTFSEAELDLSTLYILIFALSLMGLQLALLYLYIKIRRLTIKDYCGMVLSVVFMNSGNYGVPVALFAFGKAGMHPAVFLMVIQSLLMSTVGLYFAAKGGERDTHISPLRRVLKVPIAYGAVIGALFSLWHFSLPEALQRPVDLISDATVPMVMLLLGMQLANISFKKIEVEKVSAAVIGRLVVSPLIALFLIWLLPVSGIVEKVLLLTAAMPTAANTTMFAMQFNAKTNLVTTTTLLTTLLSILSTPLWIHLLI</sequence>
<keyword evidence="10" id="KW-1185">Reference proteome</keyword>
<dbReference type="Gene3D" id="1.20.1530.20">
    <property type="match status" value="1"/>
</dbReference>
<feature type="transmembrane region" description="Helical" evidence="8">
    <location>
        <begin position="189"/>
        <end position="210"/>
    </location>
</feature>
<dbReference type="GO" id="GO:0005886">
    <property type="term" value="C:plasma membrane"/>
    <property type="evidence" value="ECO:0007669"/>
    <property type="project" value="UniProtKB-SubCell"/>
</dbReference>
<dbReference type="InterPro" id="IPR004776">
    <property type="entry name" value="Mem_transp_PIN-like"/>
</dbReference>
<feature type="transmembrane region" description="Helical" evidence="8">
    <location>
        <begin position="6"/>
        <end position="21"/>
    </location>
</feature>
<keyword evidence="7 8" id="KW-0472">Membrane</keyword>
<dbReference type="PANTHER" id="PTHR36838:SF1">
    <property type="entry name" value="SLR1864 PROTEIN"/>
    <property type="match status" value="1"/>
</dbReference>
<dbReference type="EMBL" id="BMIR01000015">
    <property type="protein sequence ID" value="GGE48773.1"/>
    <property type="molecule type" value="Genomic_DNA"/>
</dbReference>
<evidence type="ECO:0000256" key="5">
    <source>
        <dbReference type="ARBA" id="ARBA00022692"/>
    </source>
</evidence>
<comment type="caution">
    <text evidence="9">The sequence shown here is derived from an EMBL/GenBank/DDBJ whole genome shotgun (WGS) entry which is preliminary data.</text>
</comment>